<accession>A0AAE4KTI4</accession>
<dbReference type="Proteomes" id="UP001183682">
    <property type="component" value="Unassembled WGS sequence"/>
</dbReference>
<comment type="caution">
    <text evidence="1">The sequence shown here is derived from an EMBL/GenBank/DDBJ whole genome shotgun (WGS) entry which is preliminary data.</text>
</comment>
<protein>
    <submittedName>
        <fullName evidence="1">Uncharacterized protein</fullName>
    </submittedName>
</protein>
<feature type="non-terminal residue" evidence="1">
    <location>
        <position position="1"/>
    </location>
</feature>
<dbReference type="RefSeq" id="WP_311807565.1">
    <property type="nucleotide sequence ID" value="NZ_JARPZN010000035.1"/>
</dbReference>
<dbReference type="AlphaFoldDB" id="A0AAE4KTI4"/>
<organism evidence="1 2">
    <name type="scientific">Enterococcus gallinarum</name>
    <dbReference type="NCBI Taxonomy" id="1353"/>
    <lineage>
        <taxon>Bacteria</taxon>
        <taxon>Bacillati</taxon>
        <taxon>Bacillota</taxon>
        <taxon>Bacilli</taxon>
        <taxon>Lactobacillales</taxon>
        <taxon>Enterococcaceae</taxon>
        <taxon>Enterococcus</taxon>
    </lineage>
</organism>
<sequence>IIGNPSLNHRYRKGFYSLFKTLQQNRGTFLTSDYGIWILARQGKGFYIQIIEMGAEYKENFTNSTLLSLAFIVYLDESVFRR</sequence>
<reference evidence="1" key="1">
    <citation type="submission" date="2023-03" db="EMBL/GenBank/DDBJ databases">
        <authorList>
            <person name="Shen W."/>
            <person name="Cai J."/>
        </authorList>
    </citation>
    <scope>NUCLEOTIDE SEQUENCE</scope>
    <source>
        <strain evidence="1">K69-2</strain>
    </source>
</reference>
<evidence type="ECO:0000313" key="2">
    <source>
        <dbReference type="Proteomes" id="UP001183682"/>
    </source>
</evidence>
<evidence type="ECO:0000313" key="1">
    <source>
        <dbReference type="EMBL" id="MDT2692153.1"/>
    </source>
</evidence>
<name>A0AAE4KTI4_ENTGA</name>
<dbReference type="EMBL" id="JARPZN010000035">
    <property type="protein sequence ID" value="MDT2692153.1"/>
    <property type="molecule type" value="Genomic_DNA"/>
</dbReference>
<gene>
    <name evidence="1" type="ORF">P7E30_18505</name>
</gene>
<proteinExistence type="predicted"/>